<keyword evidence="1" id="KW-1133">Transmembrane helix</keyword>
<evidence type="ECO:0000313" key="2">
    <source>
        <dbReference type="EMBL" id="OGN01102.1"/>
    </source>
</evidence>
<gene>
    <name evidence="2" type="ORF">A2650_00370</name>
</gene>
<dbReference type="EMBL" id="MGJD01000010">
    <property type="protein sequence ID" value="OGN01102.1"/>
    <property type="molecule type" value="Genomic_DNA"/>
</dbReference>
<keyword evidence="1" id="KW-0472">Membrane</keyword>
<proteinExistence type="predicted"/>
<keyword evidence="1" id="KW-0812">Transmembrane</keyword>
<feature type="transmembrane region" description="Helical" evidence="1">
    <location>
        <begin position="12"/>
        <end position="33"/>
    </location>
</feature>
<sequence>MKNPLTYHIESSLGAVFISLLALFFVGILFVAIKNFNTDVDVMTIIASNNKVSRVSQTERYLMQEWIKSNSIEIPEGSGTKYLLRKYPSRPWLN</sequence>
<evidence type="ECO:0000313" key="3">
    <source>
        <dbReference type="Proteomes" id="UP000177117"/>
    </source>
</evidence>
<name>A0A1F8EJU3_9BACT</name>
<dbReference type="Proteomes" id="UP000177117">
    <property type="component" value="Unassembled WGS sequence"/>
</dbReference>
<organism evidence="2 3">
    <name type="scientific">Candidatus Yanofskybacteria bacterium RIFCSPHIGHO2_01_FULL_41_53</name>
    <dbReference type="NCBI Taxonomy" id="1802663"/>
    <lineage>
        <taxon>Bacteria</taxon>
        <taxon>Candidatus Yanofskyibacteriota</taxon>
    </lineage>
</organism>
<protein>
    <submittedName>
        <fullName evidence="2">Uncharacterized protein</fullName>
    </submittedName>
</protein>
<comment type="caution">
    <text evidence="2">The sequence shown here is derived from an EMBL/GenBank/DDBJ whole genome shotgun (WGS) entry which is preliminary data.</text>
</comment>
<reference evidence="2 3" key="1">
    <citation type="journal article" date="2016" name="Nat. Commun.">
        <title>Thousands of microbial genomes shed light on interconnected biogeochemical processes in an aquifer system.</title>
        <authorList>
            <person name="Anantharaman K."/>
            <person name="Brown C.T."/>
            <person name="Hug L.A."/>
            <person name="Sharon I."/>
            <person name="Castelle C.J."/>
            <person name="Probst A.J."/>
            <person name="Thomas B.C."/>
            <person name="Singh A."/>
            <person name="Wilkins M.J."/>
            <person name="Karaoz U."/>
            <person name="Brodie E.L."/>
            <person name="Williams K.H."/>
            <person name="Hubbard S.S."/>
            <person name="Banfield J.F."/>
        </authorList>
    </citation>
    <scope>NUCLEOTIDE SEQUENCE [LARGE SCALE GENOMIC DNA]</scope>
</reference>
<accession>A0A1F8EJU3</accession>
<dbReference type="AlphaFoldDB" id="A0A1F8EJU3"/>
<evidence type="ECO:0000256" key="1">
    <source>
        <dbReference type="SAM" id="Phobius"/>
    </source>
</evidence>